<dbReference type="InterPro" id="IPR004305">
    <property type="entry name" value="Thiaminase-2/PQQC"/>
</dbReference>
<dbReference type="AlphaFoldDB" id="A0A841RS87"/>
<accession>A0A841RS87</accession>
<protein>
    <recommendedName>
        <fullName evidence="6">Aminopyrimidine aminohydrolase</fullName>
        <ecNumber evidence="5">3.5.99.2</ecNumber>
    </recommendedName>
</protein>
<comment type="subunit">
    <text evidence="4">Homotetramer.</text>
</comment>
<comment type="similarity">
    <text evidence="3">Belongs to the TenA family.</text>
</comment>
<feature type="domain" description="Thiaminase-2/PQQC" evidence="9">
    <location>
        <begin position="2"/>
        <end position="36"/>
    </location>
</feature>
<gene>
    <name evidence="10" type="ORF">GGQ92_003018</name>
</gene>
<dbReference type="GO" id="GO:0009228">
    <property type="term" value="P:thiamine biosynthetic process"/>
    <property type="evidence" value="ECO:0007669"/>
    <property type="project" value="UniProtKB-KW"/>
</dbReference>
<dbReference type="Gene3D" id="1.20.910.10">
    <property type="entry name" value="Heme oxygenase-like"/>
    <property type="match status" value="1"/>
</dbReference>
<dbReference type="GO" id="GO:0009229">
    <property type="term" value="P:thiamine diphosphate biosynthetic process"/>
    <property type="evidence" value="ECO:0007669"/>
    <property type="project" value="UniProtKB-UniPathway"/>
</dbReference>
<evidence type="ECO:0000313" key="10">
    <source>
        <dbReference type="EMBL" id="MBB6514196.1"/>
    </source>
</evidence>
<dbReference type="InterPro" id="IPR016084">
    <property type="entry name" value="Haem_Oase-like_multi-hlx"/>
</dbReference>
<comment type="catalytic activity">
    <reaction evidence="1">
        <text>4-amino-5-aminomethyl-2-methylpyrimidine + H2O = 4-amino-5-hydroxymethyl-2-methylpyrimidine + NH4(+)</text>
        <dbReference type="Rhea" id="RHEA:31799"/>
        <dbReference type="ChEBI" id="CHEBI:15377"/>
        <dbReference type="ChEBI" id="CHEBI:16892"/>
        <dbReference type="ChEBI" id="CHEBI:28938"/>
        <dbReference type="ChEBI" id="CHEBI:63416"/>
        <dbReference type="EC" id="3.5.99.2"/>
    </reaction>
</comment>
<comment type="pathway">
    <text evidence="2">Cofactor biosynthesis; thiamine diphosphate biosynthesis.</text>
</comment>
<comment type="catalytic activity">
    <reaction evidence="8">
        <text>thiamine + H2O = 5-(2-hydroxyethyl)-4-methylthiazole + 4-amino-5-hydroxymethyl-2-methylpyrimidine + H(+)</text>
        <dbReference type="Rhea" id="RHEA:17509"/>
        <dbReference type="ChEBI" id="CHEBI:15377"/>
        <dbReference type="ChEBI" id="CHEBI:15378"/>
        <dbReference type="ChEBI" id="CHEBI:16892"/>
        <dbReference type="ChEBI" id="CHEBI:17957"/>
        <dbReference type="ChEBI" id="CHEBI:18385"/>
        <dbReference type="EC" id="3.5.99.2"/>
    </reaction>
</comment>
<dbReference type="UniPathway" id="UPA00060"/>
<dbReference type="Proteomes" id="UP000572212">
    <property type="component" value="Unassembled WGS sequence"/>
</dbReference>
<evidence type="ECO:0000256" key="4">
    <source>
        <dbReference type="ARBA" id="ARBA00011881"/>
    </source>
</evidence>
<evidence type="ECO:0000256" key="7">
    <source>
        <dbReference type="ARBA" id="ARBA00022977"/>
    </source>
</evidence>
<dbReference type="Pfam" id="PF03070">
    <property type="entry name" value="TENA_THI-4"/>
    <property type="match status" value="1"/>
</dbReference>
<evidence type="ECO:0000259" key="9">
    <source>
        <dbReference type="Pfam" id="PF03070"/>
    </source>
</evidence>
<evidence type="ECO:0000256" key="3">
    <source>
        <dbReference type="ARBA" id="ARBA00010264"/>
    </source>
</evidence>
<organism evidence="10 11">
    <name type="scientific">Gracilibacillus halotolerans</name>
    <dbReference type="NCBI Taxonomy" id="74386"/>
    <lineage>
        <taxon>Bacteria</taxon>
        <taxon>Bacillati</taxon>
        <taxon>Bacillota</taxon>
        <taxon>Bacilli</taxon>
        <taxon>Bacillales</taxon>
        <taxon>Bacillaceae</taxon>
        <taxon>Gracilibacillus</taxon>
    </lineage>
</organism>
<sequence length="49" mass="6025">MINDIAKDKPEHELKRIEDIFVRTSYFEYMFWEMAEEVSMWPVKDLAKN</sequence>
<keyword evidence="11" id="KW-1185">Reference proteome</keyword>
<evidence type="ECO:0000256" key="1">
    <source>
        <dbReference type="ARBA" id="ARBA00001881"/>
    </source>
</evidence>
<evidence type="ECO:0000256" key="5">
    <source>
        <dbReference type="ARBA" id="ARBA00012684"/>
    </source>
</evidence>
<reference evidence="10 11" key="1">
    <citation type="submission" date="2020-08" db="EMBL/GenBank/DDBJ databases">
        <title>Genomic Encyclopedia of Type Strains, Phase IV (KMG-IV): sequencing the most valuable type-strain genomes for metagenomic binning, comparative biology and taxonomic classification.</title>
        <authorList>
            <person name="Goeker M."/>
        </authorList>
    </citation>
    <scope>NUCLEOTIDE SEQUENCE [LARGE SCALE GENOMIC DNA]</scope>
    <source>
        <strain evidence="10 11">DSM 11805</strain>
    </source>
</reference>
<proteinExistence type="inferred from homology"/>
<keyword evidence="7" id="KW-0784">Thiamine biosynthesis</keyword>
<dbReference type="SUPFAM" id="SSF48613">
    <property type="entry name" value="Heme oxygenase-like"/>
    <property type="match status" value="1"/>
</dbReference>
<dbReference type="EC" id="3.5.99.2" evidence="5"/>
<dbReference type="EMBL" id="JACHON010000025">
    <property type="protein sequence ID" value="MBB6514196.1"/>
    <property type="molecule type" value="Genomic_DNA"/>
</dbReference>
<evidence type="ECO:0000313" key="11">
    <source>
        <dbReference type="Proteomes" id="UP000572212"/>
    </source>
</evidence>
<dbReference type="GO" id="GO:0050334">
    <property type="term" value="F:thiaminase activity"/>
    <property type="evidence" value="ECO:0007669"/>
    <property type="project" value="UniProtKB-EC"/>
</dbReference>
<evidence type="ECO:0000256" key="8">
    <source>
        <dbReference type="ARBA" id="ARBA00048337"/>
    </source>
</evidence>
<comment type="caution">
    <text evidence="10">The sequence shown here is derived from an EMBL/GenBank/DDBJ whole genome shotgun (WGS) entry which is preliminary data.</text>
</comment>
<evidence type="ECO:0000256" key="6">
    <source>
        <dbReference type="ARBA" id="ARBA00013647"/>
    </source>
</evidence>
<evidence type="ECO:0000256" key="2">
    <source>
        <dbReference type="ARBA" id="ARBA00004948"/>
    </source>
</evidence>
<name>A0A841RS87_9BACI</name>